<reference evidence="2 3" key="1">
    <citation type="submission" date="2021-06" db="EMBL/GenBank/DDBJ databases">
        <authorList>
            <person name="Palmer J.M."/>
        </authorList>
    </citation>
    <scope>NUCLEOTIDE SEQUENCE [LARGE SCALE GENOMIC DNA]</scope>
    <source>
        <strain evidence="2 3">XC_2019</strain>
        <tissue evidence="2">Muscle</tissue>
    </source>
</reference>
<evidence type="ECO:0000313" key="3">
    <source>
        <dbReference type="Proteomes" id="UP001434883"/>
    </source>
</evidence>
<sequence length="130" mass="13286">PSQLHSLQLYNISRQNPTLTLSLTAVRDSTVSSQLGQGTVDCGTMSLSSLVSPAASGSTLSRALPSAPGTRLDPATPGGPGVKELEGLDVLFDPLSPPKTSLLSDVGTSSPLLSIVMPSMLASLLGNWLS</sequence>
<keyword evidence="3" id="KW-1185">Reference proteome</keyword>
<gene>
    <name evidence="2" type="ORF">XENOCAPTIV_019599</name>
</gene>
<dbReference type="EMBL" id="JAHRIN010012565">
    <property type="protein sequence ID" value="MEQ2195870.1"/>
    <property type="molecule type" value="Genomic_DNA"/>
</dbReference>
<evidence type="ECO:0000313" key="2">
    <source>
        <dbReference type="EMBL" id="MEQ2195870.1"/>
    </source>
</evidence>
<protein>
    <submittedName>
        <fullName evidence="2">Uncharacterized protein</fullName>
    </submittedName>
</protein>
<evidence type="ECO:0000256" key="1">
    <source>
        <dbReference type="SAM" id="MobiDB-lite"/>
    </source>
</evidence>
<comment type="caution">
    <text evidence="2">The sequence shown here is derived from an EMBL/GenBank/DDBJ whole genome shotgun (WGS) entry which is preliminary data.</text>
</comment>
<name>A0ABV0QJ75_9TELE</name>
<proteinExistence type="predicted"/>
<dbReference type="Proteomes" id="UP001434883">
    <property type="component" value="Unassembled WGS sequence"/>
</dbReference>
<accession>A0ABV0QJ75</accession>
<feature type="region of interest" description="Disordered" evidence="1">
    <location>
        <begin position="57"/>
        <end position="84"/>
    </location>
</feature>
<feature type="non-terminal residue" evidence="2">
    <location>
        <position position="1"/>
    </location>
</feature>
<organism evidence="2 3">
    <name type="scientific">Xenoophorus captivus</name>
    <dbReference type="NCBI Taxonomy" id="1517983"/>
    <lineage>
        <taxon>Eukaryota</taxon>
        <taxon>Metazoa</taxon>
        <taxon>Chordata</taxon>
        <taxon>Craniata</taxon>
        <taxon>Vertebrata</taxon>
        <taxon>Euteleostomi</taxon>
        <taxon>Actinopterygii</taxon>
        <taxon>Neopterygii</taxon>
        <taxon>Teleostei</taxon>
        <taxon>Neoteleostei</taxon>
        <taxon>Acanthomorphata</taxon>
        <taxon>Ovalentaria</taxon>
        <taxon>Atherinomorphae</taxon>
        <taxon>Cyprinodontiformes</taxon>
        <taxon>Goodeidae</taxon>
        <taxon>Xenoophorus</taxon>
    </lineage>
</organism>